<dbReference type="AlphaFoldDB" id="A0A9X6L8U6"/>
<comment type="caution">
    <text evidence="1">The sequence shown here is derived from an EMBL/GenBank/DDBJ whole genome shotgun (WGS) entry which is preliminary data.</text>
</comment>
<organism evidence="1 2">
    <name type="scientific">Bacillus thuringiensis serovar iberica</name>
    <dbReference type="NCBI Taxonomy" id="180866"/>
    <lineage>
        <taxon>Bacteria</taxon>
        <taxon>Bacillati</taxon>
        <taxon>Bacillota</taxon>
        <taxon>Bacilli</taxon>
        <taxon>Bacillales</taxon>
        <taxon>Bacillaceae</taxon>
        <taxon>Bacillus</taxon>
        <taxon>Bacillus cereus group</taxon>
    </lineage>
</organism>
<name>A0A9X6L8U6_BACTU</name>
<dbReference type="EMBL" id="MOOP01000163">
    <property type="protein sequence ID" value="OUB39993.1"/>
    <property type="molecule type" value="Genomic_DNA"/>
</dbReference>
<evidence type="ECO:0000313" key="2">
    <source>
        <dbReference type="Proteomes" id="UP000195120"/>
    </source>
</evidence>
<reference evidence="1 2" key="1">
    <citation type="submission" date="2016-10" db="EMBL/GenBank/DDBJ databases">
        <title>Comparative genomics of Bacillus thuringiensis reveals a path to pathogens against multiple invertebrate hosts.</title>
        <authorList>
            <person name="Zheng J."/>
            <person name="Gao Q."/>
            <person name="Liu H."/>
            <person name="Peng D."/>
            <person name="Ruan L."/>
            <person name="Sun M."/>
        </authorList>
    </citation>
    <scope>NUCLEOTIDE SEQUENCE [LARGE SCALE GENOMIC DNA]</scope>
    <source>
        <strain evidence="1">BGSC 4BW1</strain>
    </source>
</reference>
<sequence>MNKTFEYGLGAIAVTKSNLKTCRENCLIDITECVSDDDISTMDQKELGRYIEFLQEVQAEMIEIDKKEGAK</sequence>
<dbReference type="Proteomes" id="UP000195120">
    <property type="component" value="Unassembled WGS sequence"/>
</dbReference>
<gene>
    <name evidence="1" type="ORF">BK741_32260</name>
</gene>
<proteinExistence type="predicted"/>
<protein>
    <submittedName>
        <fullName evidence="1">Uncharacterized protein</fullName>
    </submittedName>
</protein>
<dbReference type="RefSeq" id="WP_086402190.1">
    <property type="nucleotide sequence ID" value="NZ_MOOP01000163.1"/>
</dbReference>
<accession>A0A9X6L8U6</accession>
<evidence type="ECO:0000313" key="1">
    <source>
        <dbReference type="EMBL" id="OUB39993.1"/>
    </source>
</evidence>